<comment type="similarity">
    <text evidence="2">Belongs to the sulfatase family.</text>
</comment>
<gene>
    <name evidence="9" type="ORF">GCM10023143_00760</name>
</gene>
<dbReference type="CDD" id="cd16144">
    <property type="entry name" value="ARS_like"/>
    <property type="match status" value="1"/>
</dbReference>
<feature type="domain" description="Sulfatase N-terminal" evidence="8">
    <location>
        <begin position="29"/>
        <end position="384"/>
    </location>
</feature>
<comment type="cofactor">
    <cofactor evidence="1">
        <name>Ca(2+)</name>
        <dbReference type="ChEBI" id="CHEBI:29108"/>
    </cofactor>
</comment>
<dbReference type="RefSeq" id="WP_344973558.1">
    <property type="nucleotide sequence ID" value="NZ_BAABFN010000001.1"/>
</dbReference>
<reference evidence="10" key="1">
    <citation type="journal article" date="2019" name="Int. J. Syst. Evol. Microbiol.">
        <title>The Global Catalogue of Microorganisms (GCM) 10K type strain sequencing project: providing services to taxonomists for standard genome sequencing and annotation.</title>
        <authorList>
            <consortium name="The Broad Institute Genomics Platform"/>
            <consortium name="The Broad Institute Genome Sequencing Center for Infectious Disease"/>
            <person name="Wu L."/>
            <person name="Ma J."/>
        </authorList>
    </citation>
    <scope>NUCLEOTIDE SEQUENCE [LARGE SCALE GENOMIC DNA]</scope>
    <source>
        <strain evidence="10">JCM 17664</strain>
    </source>
</reference>
<evidence type="ECO:0000313" key="9">
    <source>
        <dbReference type="EMBL" id="GAA4300093.1"/>
    </source>
</evidence>
<dbReference type="Pfam" id="PF00884">
    <property type="entry name" value="Sulfatase"/>
    <property type="match status" value="1"/>
</dbReference>
<comment type="caution">
    <text evidence="9">The sequence shown here is derived from an EMBL/GenBank/DDBJ whole genome shotgun (WGS) entry which is preliminary data.</text>
</comment>
<keyword evidence="5" id="KW-0378">Hydrolase</keyword>
<evidence type="ECO:0000259" key="8">
    <source>
        <dbReference type="Pfam" id="PF00884"/>
    </source>
</evidence>
<dbReference type="PANTHER" id="PTHR42693">
    <property type="entry name" value="ARYLSULFATASE FAMILY MEMBER"/>
    <property type="match status" value="1"/>
</dbReference>
<keyword evidence="10" id="KW-1185">Reference proteome</keyword>
<name>A0ABP8FBY8_9BACT</name>
<evidence type="ECO:0000313" key="10">
    <source>
        <dbReference type="Proteomes" id="UP001501207"/>
    </source>
</evidence>
<proteinExistence type="inferred from homology"/>
<evidence type="ECO:0000256" key="5">
    <source>
        <dbReference type="ARBA" id="ARBA00022801"/>
    </source>
</evidence>
<protein>
    <submittedName>
        <fullName evidence="9">Sulfatase</fullName>
    </submittedName>
</protein>
<evidence type="ECO:0000256" key="2">
    <source>
        <dbReference type="ARBA" id="ARBA00008779"/>
    </source>
</evidence>
<dbReference type="SUPFAM" id="SSF53649">
    <property type="entry name" value="Alkaline phosphatase-like"/>
    <property type="match status" value="1"/>
</dbReference>
<dbReference type="Proteomes" id="UP001501207">
    <property type="component" value="Unassembled WGS sequence"/>
</dbReference>
<dbReference type="InterPro" id="IPR017850">
    <property type="entry name" value="Alkaline_phosphatase_core_sf"/>
</dbReference>
<accession>A0ABP8FBY8</accession>
<feature type="signal peptide" evidence="7">
    <location>
        <begin position="1"/>
        <end position="21"/>
    </location>
</feature>
<feature type="chain" id="PRO_5047162132" evidence="7">
    <location>
        <begin position="22"/>
        <end position="510"/>
    </location>
</feature>
<dbReference type="Gene3D" id="3.30.1120.10">
    <property type="match status" value="1"/>
</dbReference>
<organism evidence="9 10">
    <name type="scientific">Compostibacter hankyongensis</name>
    <dbReference type="NCBI Taxonomy" id="1007089"/>
    <lineage>
        <taxon>Bacteria</taxon>
        <taxon>Pseudomonadati</taxon>
        <taxon>Bacteroidota</taxon>
        <taxon>Chitinophagia</taxon>
        <taxon>Chitinophagales</taxon>
        <taxon>Chitinophagaceae</taxon>
        <taxon>Compostibacter</taxon>
    </lineage>
</organism>
<evidence type="ECO:0000256" key="6">
    <source>
        <dbReference type="ARBA" id="ARBA00022837"/>
    </source>
</evidence>
<dbReference type="PANTHER" id="PTHR42693:SF42">
    <property type="entry name" value="ARYLSULFATASE G"/>
    <property type="match status" value="1"/>
</dbReference>
<sequence>MTMKKSFLFLALLFPAPAAPAQQPAPERPNIILFLVDDMGWQDTSVPFWDSLTNANKEFYTPNMERLAARSLKFTDAHAASICTPSRVSLMSGMNAAHHRVTNWTMYRDKTVDAPDSLLDLPDWNVNGLSPVPGQPHSIYVTPLPRLLKAAGYFTIHCGKAHFGAYQTPGADPLRLGFSVNIGGSAAGNPASYLGEQNYGHVPGKFVLRAVPGLEKYWGTPTFLTEALTREALHVLDTVRLRKQPFFLYMAQYAVHIPYNPDARFYEKYRQRGLAGPEAAYAALVEGMDKSLGDLMDYLDEHGLADNTIILFMSDNGGFSRAPRSGPQDSQNYPLRDGKGSLYEGGTREPMMVCWPGVTRPGSVARQYVMIEDFFPSILEMAGVENYHTIQTVDGRSFVPVLKDAAYADSTRILVWNFPNKWVRHDARDVSWCSALRQGRWKLIWFQKTGSLELYDLEADISERHDLSARYPEKTRALSALLTRQLKAWHAQRPAYKATGNPVPWPDGTP</sequence>
<dbReference type="Gene3D" id="3.40.720.10">
    <property type="entry name" value="Alkaline Phosphatase, subunit A"/>
    <property type="match status" value="1"/>
</dbReference>
<evidence type="ECO:0000256" key="4">
    <source>
        <dbReference type="ARBA" id="ARBA00022729"/>
    </source>
</evidence>
<dbReference type="InterPro" id="IPR050738">
    <property type="entry name" value="Sulfatase"/>
</dbReference>
<evidence type="ECO:0000256" key="3">
    <source>
        <dbReference type="ARBA" id="ARBA00022723"/>
    </source>
</evidence>
<evidence type="ECO:0000256" key="7">
    <source>
        <dbReference type="SAM" id="SignalP"/>
    </source>
</evidence>
<keyword evidence="4 7" id="KW-0732">Signal</keyword>
<dbReference type="EMBL" id="BAABFN010000001">
    <property type="protein sequence ID" value="GAA4300093.1"/>
    <property type="molecule type" value="Genomic_DNA"/>
</dbReference>
<evidence type="ECO:0000256" key="1">
    <source>
        <dbReference type="ARBA" id="ARBA00001913"/>
    </source>
</evidence>
<keyword evidence="6" id="KW-0106">Calcium</keyword>
<keyword evidence="3" id="KW-0479">Metal-binding</keyword>
<dbReference type="InterPro" id="IPR000917">
    <property type="entry name" value="Sulfatase_N"/>
</dbReference>